<evidence type="ECO:0000256" key="3">
    <source>
        <dbReference type="ARBA" id="ARBA00023277"/>
    </source>
</evidence>
<feature type="domain" description="PA14" evidence="7">
    <location>
        <begin position="467"/>
        <end position="623"/>
    </location>
</feature>
<evidence type="ECO:0000313" key="9">
    <source>
        <dbReference type="Proteomes" id="UP001580407"/>
    </source>
</evidence>
<evidence type="ECO:0000259" key="7">
    <source>
        <dbReference type="PROSITE" id="PS51820"/>
    </source>
</evidence>
<gene>
    <name evidence="8" type="ORF">ACE3NQ_30445</name>
</gene>
<sequence length="914" mass="98602">MRVKPLVIRLTVVAVMIAMVMAPFNTSSAEGAAVDKPWMNASLSAKERTALLLKSMTLEEKVDFVTGDVNNNYGFYNEGIERLGIPALKMADGPAGIRVANPDVQDKQATALPAPIALAASWDTEAASQYGDLLGKEAYNTTHNVFLGPGLDIARLPWGSRNFESLGEDPLLQSKLGAAYVKGVQSNPVIATAKHYLLNNQETERFTTNVKADERTIQEVYLRPFESAVQAGLGAAMCSFNKINGVAACDNDEMLNDVLKGQKGFDGFIMSDYGANVSTATSANAGLDLETPGVPYNMWGDKLLAAVKKGEVSEERLDDMVSRILQQMFEKGLFDHPAKNNLIDAKADGALARKIAEDSMVLLQNNNNMLPLSADKLKSIAVIGPDADNGSAAGGGSSKVNPTYSVSPLKGIRERAGNDVDVKYAPGSDPITAGDIIPGPSAVPSSLLHPAVPEEKGASVGYATYDEGENGLRGEYWDNAAMEGSPGFVHTDKQVNMNLGFYNFDFNARSPKVDPVPTKFNSMMSARWTGVIAAPETGEYKLSISSMGSGKLYLDGELFIDNKGTKLETTEKSITLKKGEQHSVRIEYRTDSPNFDDSDYGGMIRFGWEPPADVQDKLIKDAVELARKSDVAVIVTRTYDSEGYVDRSDLELPNNQDRLIKAVAAVNPKTIVVQMSGRAVEMDGWQHDVPAIIQAWYAGQEQGSALAHILFGDVNPSGKLPVTFPVNEKATPVSSEAQFPGINGNGDYSEGIDVGYRGYEKEGIKPAFAFGYGLSYTTFNYSNLKTKADKSGKKESTVEVSLNLRNTGKVSGSEVVQVYTGKLPAPVDTPPKQLAGFAKIKLEPGKQQRVTIQLDNKALSYWDEKSDQWVMPSGEVPIYVGSSSADIRLEGKVTIPEAKNAGKGNQDKNSKQAK</sequence>
<reference evidence="8 9" key="1">
    <citation type="submission" date="2024-09" db="EMBL/GenBank/DDBJ databases">
        <authorList>
            <person name="Ruan L."/>
        </authorList>
    </citation>
    <scope>NUCLEOTIDE SEQUENCE [LARGE SCALE GENOMIC DNA]</scope>
    <source>
        <strain evidence="8 9">D33</strain>
    </source>
</reference>
<dbReference type="SMART" id="SM01217">
    <property type="entry name" value="Fn3_like"/>
    <property type="match status" value="1"/>
</dbReference>
<dbReference type="PANTHER" id="PTHR42715">
    <property type="entry name" value="BETA-GLUCOSIDASE"/>
    <property type="match status" value="1"/>
</dbReference>
<dbReference type="PROSITE" id="PS00775">
    <property type="entry name" value="GLYCOSYL_HYDROL_F3"/>
    <property type="match status" value="1"/>
</dbReference>
<dbReference type="PRINTS" id="PR00133">
    <property type="entry name" value="GLHYDRLASE3"/>
</dbReference>
<dbReference type="SUPFAM" id="SSF52279">
    <property type="entry name" value="Beta-D-glucan exohydrolase, C-terminal domain"/>
    <property type="match status" value="1"/>
</dbReference>
<keyword evidence="3" id="KW-0119">Carbohydrate metabolism</keyword>
<name>A0ABV5BHP5_9BACL</name>
<dbReference type="Gene3D" id="3.20.20.300">
    <property type="entry name" value="Glycoside hydrolase, family 3, N-terminal domain"/>
    <property type="match status" value="1"/>
</dbReference>
<feature type="region of interest" description="Disordered" evidence="5">
    <location>
        <begin position="894"/>
        <end position="914"/>
    </location>
</feature>
<dbReference type="Gene3D" id="3.40.50.1700">
    <property type="entry name" value="Glycoside hydrolase family 3 C-terminal domain"/>
    <property type="match status" value="1"/>
</dbReference>
<dbReference type="InterPro" id="IPR013783">
    <property type="entry name" value="Ig-like_fold"/>
</dbReference>
<keyword evidence="9" id="KW-1185">Reference proteome</keyword>
<dbReference type="EMBL" id="JBHILM010000065">
    <property type="protein sequence ID" value="MFB5685233.1"/>
    <property type="molecule type" value="Genomic_DNA"/>
</dbReference>
<keyword evidence="6" id="KW-0732">Signal</keyword>
<organism evidence="8 9">
    <name type="scientific">Paenibacillus terreus</name>
    <dbReference type="NCBI Taxonomy" id="1387834"/>
    <lineage>
        <taxon>Bacteria</taxon>
        <taxon>Bacillati</taxon>
        <taxon>Bacillota</taxon>
        <taxon>Bacilli</taxon>
        <taxon>Bacillales</taxon>
        <taxon>Paenibacillaceae</taxon>
        <taxon>Paenibacillus</taxon>
    </lineage>
</organism>
<comment type="caution">
    <text evidence="8">The sequence shown here is derived from an EMBL/GenBank/DDBJ whole genome shotgun (WGS) entry which is preliminary data.</text>
</comment>
<feature type="compositionally biased region" description="Basic and acidic residues" evidence="5">
    <location>
        <begin position="905"/>
        <end position="914"/>
    </location>
</feature>
<dbReference type="SUPFAM" id="SSF51445">
    <property type="entry name" value="(Trans)glycosidases"/>
    <property type="match status" value="1"/>
</dbReference>
<dbReference type="Pfam" id="PF01915">
    <property type="entry name" value="Glyco_hydro_3_C"/>
    <property type="match status" value="1"/>
</dbReference>
<feature type="chain" id="PRO_5046515431" evidence="6">
    <location>
        <begin position="30"/>
        <end position="914"/>
    </location>
</feature>
<dbReference type="InterPro" id="IPR017853">
    <property type="entry name" value="GH"/>
</dbReference>
<protein>
    <submittedName>
        <fullName evidence="8">Glycoside hydrolase family 3 C-terminal domain-containing protein</fullName>
    </submittedName>
</protein>
<dbReference type="InterPro" id="IPR050288">
    <property type="entry name" value="Cellulose_deg_GH3"/>
</dbReference>
<evidence type="ECO:0000256" key="4">
    <source>
        <dbReference type="RuleBase" id="RU361161"/>
    </source>
</evidence>
<dbReference type="InterPro" id="IPR026891">
    <property type="entry name" value="Fn3-like"/>
</dbReference>
<dbReference type="PANTHER" id="PTHR42715:SF10">
    <property type="entry name" value="BETA-GLUCOSIDASE"/>
    <property type="match status" value="1"/>
</dbReference>
<dbReference type="RefSeq" id="WP_375528885.1">
    <property type="nucleotide sequence ID" value="NZ_JBHILM010000065.1"/>
</dbReference>
<dbReference type="GO" id="GO:0016787">
    <property type="term" value="F:hydrolase activity"/>
    <property type="evidence" value="ECO:0007669"/>
    <property type="project" value="UniProtKB-KW"/>
</dbReference>
<dbReference type="Pfam" id="PF00933">
    <property type="entry name" value="Glyco_hydro_3"/>
    <property type="match status" value="1"/>
</dbReference>
<dbReference type="InterPro" id="IPR036881">
    <property type="entry name" value="Glyco_hydro_3_C_sf"/>
</dbReference>
<evidence type="ECO:0000256" key="5">
    <source>
        <dbReference type="SAM" id="MobiDB-lite"/>
    </source>
</evidence>
<dbReference type="InterPro" id="IPR002772">
    <property type="entry name" value="Glyco_hydro_3_C"/>
</dbReference>
<dbReference type="InterPro" id="IPR001764">
    <property type="entry name" value="Glyco_hydro_3_N"/>
</dbReference>
<dbReference type="InterPro" id="IPR011658">
    <property type="entry name" value="PA14_dom"/>
</dbReference>
<dbReference type="Gene3D" id="2.60.120.260">
    <property type="entry name" value="Galactose-binding domain-like"/>
    <property type="match status" value="1"/>
</dbReference>
<dbReference type="InterPro" id="IPR036962">
    <property type="entry name" value="Glyco_hydro_3_N_sf"/>
</dbReference>
<feature type="signal peptide" evidence="6">
    <location>
        <begin position="1"/>
        <end position="29"/>
    </location>
</feature>
<dbReference type="Pfam" id="PF07691">
    <property type="entry name" value="PA14"/>
    <property type="match status" value="1"/>
</dbReference>
<dbReference type="Proteomes" id="UP001580407">
    <property type="component" value="Unassembled WGS sequence"/>
</dbReference>
<dbReference type="Pfam" id="PF14310">
    <property type="entry name" value="Fn3-like"/>
    <property type="match status" value="1"/>
</dbReference>
<evidence type="ECO:0000256" key="1">
    <source>
        <dbReference type="ARBA" id="ARBA00005336"/>
    </source>
</evidence>
<dbReference type="InterPro" id="IPR037524">
    <property type="entry name" value="PA14/GLEYA"/>
</dbReference>
<keyword evidence="2 4" id="KW-0378">Hydrolase</keyword>
<keyword evidence="4" id="KW-0326">Glycosidase</keyword>
<comment type="similarity">
    <text evidence="1 4">Belongs to the glycosyl hydrolase 3 family.</text>
</comment>
<dbReference type="PROSITE" id="PS51820">
    <property type="entry name" value="PA14"/>
    <property type="match status" value="1"/>
</dbReference>
<dbReference type="SMART" id="SM00758">
    <property type="entry name" value="PA14"/>
    <property type="match status" value="1"/>
</dbReference>
<proteinExistence type="inferred from homology"/>
<dbReference type="InterPro" id="IPR019800">
    <property type="entry name" value="Glyco_hydro_3_AS"/>
</dbReference>
<evidence type="ECO:0000313" key="8">
    <source>
        <dbReference type="EMBL" id="MFB5685233.1"/>
    </source>
</evidence>
<accession>A0ABV5BHP5</accession>
<evidence type="ECO:0000256" key="2">
    <source>
        <dbReference type="ARBA" id="ARBA00022801"/>
    </source>
</evidence>
<evidence type="ECO:0000256" key="6">
    <source>
        <dbReference type="SAM" id="SignalP"/>
    </source>
</evidence>
<dbReference type="Gene3D" id="2.60.40.10">
    <property type="entry name" value="Immunoglobulins"/>
    <property type="match status" value="1"/>
</dbReference>